<sequence length="273" mass="31310">MTKAVERKINKIYWTLFKKCFTNTTLASLSRGDRKPVKKKVLQLQSSKQFDDFAAKFSKELAKQGLSGTKGVWRKYYEAARASGHISLKTSFTEYEYNNMTAAIKHNFTMIKSIPSKFLEVLEHKYTSTLIEQVAKGSIGRRSFRMQLEKHGHKNAALIARTETAKLQTAILEERSTQLGSVAYIWLASNDRRTRKSHREMNGVIVFWKHAKPELDGMVGGAGEYPNCRCSPQPIVDIDDLTKYSYSVYDYRVHKIITMKKNELIEALKRGKL</sequence>
<accession>A0A8S5SI15</accession>
<dbReference type="NCBIfam" id="TIGR01641">
    <property type="entry name" value="phageSPP1_gp7"/>
    <property type="match status" value="1"/>
</dbReference>
<organism evidence="2">
    <name type="scientific">Phage sp. ctqZP6</name>
    <dbReference type="NCBI Taxonomy" id="2828010"/>
    <lineage>
        <taxon>Viruses</taxon>
    </lineage>
</organism>
<dbReference type="InterPro" id="IPR006528">
    <property type="entry name" value="Phage_head_morphogenesis_dom"/>
</dbReference>
<proteinExistence type="predicted"/>
<dbReference type="Pfam" id="PF04233">
    <property type="entry name" value="Phage_Mu_F"/>
    <property type="match status" value="1"/>
</dbReference>
<dbReference type="EMBL" id="BK032598">
    <property type="protein sequence ID" value="DAF50568.1"/>
    <property type="molecule type" value="Genomic_DNA"/>
</dbReference>
<evidence type="ECO:0000259" key="1">
    <source>
        <dbReference type="Pfam" id="PF04233"/>
    </source>
</evidence>
<protein>
    <submittedName>
        <fullName evidence="2">Minor capsid component</fullName>
    </submittedName>
</protein>
<feature type="domain" description="Phage head morphogenesis" evidence="1">
    <location>
        <begin position="130"/>
        <end position="231"/>
    </location>
</feature>
<reference evidence="2" key="1">
    <citation type="journal article" date="2021" name="Proc. Natl. Acad. Sci. U.S.A.">
        <title>A Catalog of Tens of Thousands of Viruses from Human Metagenomes Reveals Hidden Associations with Chronic Diseases.</title>
        <authorList>
            <person name="Tisza M.J."/>
            <person name="Buck C.B."/>
        </authorList>
    </citation>
    <scope>NUCLEOTIDE SEQUENCE</scope>
    <source>
        <strain evidence="2">CtqZP6</strain>
    </source>
</reference>
<name>A0A8S5SI15_9VIRU</name>
<evidence type="ECO:0000313" key="2">
    <source>
        <dbReference type="EMBL" id="DAF50568.1"/>
    </source>
</evidence>